<comment type="caution">
    <text evidence="2">The sequence shown here is derived from an EMBL/GenBank/DDBJ whole genome shotgun (WGS) entry which is preliminary data.</text>
</comment>
<feature type="transmembrane region" description="Helical" evidence="1">
    <location>
        <begin position="68"/>
        <end position="89"/>
    </location>
</feature>
<organism evidence="2 3">
    <name type="scientific">Bacillus benzoevorans</name>
    <dbReference type="NCBI Taxonomy" id="1456"/>
    <lineage>
        <taxon>Bacteria</taxon>
        <taxon>Bacillati</taxon>
        <taxon>Bacillota</taxon>
        <taxon>Bacilli</taxon>
        <taxon>Bacillales</taxon>
        <taxon>Bacillaceae</taxon>
        <taxon>Bacillus</taxon>
    </lineage>
</organism>
<name>A0A7X0HNM0_9BACI</name>
<proteinExistence type="predicted"/>
<protein>
    <submittedName>
        <fullName evidence="2">Uncharacterized protein</fullName>
    </submittedName>
</protein>
<keyword evidence="1" id="KW-0472">Membrane</keyword>
<keyword evidence="1" id="KW-1133">Transmembrane helix</keyword>
<feature type="transmembrane region" description="Helical" evidence="1">
    <location>
        <begin position="499"/>
        <end position="516"/>
    </location>
</feature>
<sequence>MRDFPTLKLLDRFEKIFQHFGVDYKVMRRILQVKLLMDRRRVPTIFMQNANKKKGYEKKDRNHYLHSLWIYVFFSLFMIPFIIMGESYIFQMSLVYGLVTFMVMTSMISDFSSVLLDIRDRNILFTKPIDRKTINAAKMFHILCYLSLLTLAISGIPLLVGLLRHGIVFFLVSVVNIILLDLFIVVLTALFYMFILKFFDGEKLKDIINYVQIGFSLAIMIGYQFLTRSFELVDLTMSLEPAWWQLFIFPMWYGAIVELAVNGSFNSFYLLLAALGIMVPLLSFWLYIRSVPSFEKNLQKLSYHGKASEKKRTKFSEHLIKVICPADEERVFYRFAGIMLRNERDFKLKVYPSLGFSIVMPFIFLLNINGINGEGMADLSSSKSYLNMYFSLIIVPQVVMMLRYSGKYKGAWIYKAAPINELKSIFSGTMKAFLVKLYLPVYLLLSMVFIYLFGMRILPDVILMFINACLFAVVCFLLLKKSIPFSESFDTYSQGNGGILLGLILFVGVFAGLHYLSTLFVFGVYIYLLLAAAVLFLLWKHAFRLSWRNVGG</sequence>
<evidence type="ECO:0000256" key="1">
    <source>
        <dbReference type="SAM" id="Phobius"/>
    </source>
</evidence>
<dbReference type="EMBL" id="JACHGK010000001">
    <property type="protein sequence ID" value="MBB6444024.1"/>
    <property type="molecule type" value="Genomic_DNA"/>
</dbReference>
<feature type="transmembrane region" description="Helical" evidence="1">
    <location>
        <begin position="522"/>
        <end position="539"/>
    </location>
</feature>
<feature type="transmembrane region" description="Helical" evidence="1">
    <location>
        <begin position="388"/>
        <end position="405"/>
    </location>
</feature>
<feature type="transmembrane region" description="Helical" evidence="1">
    <location>
        <begin position="461"/>
        <end position="479"/>
    </location>
</feature>
<feature type="transmembrane region" description="Helical" evidence="1">
    <location>
        <begin position="207"/>
        <end position="226"/>
    </location>
</feature>
<dbReference type="Proteomes" id="UP000531594">
    <property type="component" value="Unassembled WGS sequence"/>
</dbReference>
<feature type="transmembrane region" description="Helical" evidence="1">
    <location>
        <begin position="95"/>
        <end position="118"/>
    </location>
</feature>
<feature type="transmembrane region" description="Helical" evidence="1">
    <location>
        <begin position="139"/>
        <end position="160"/>
    </location>
</feature>
<keyword evidence="1" id="KW-0812">Transmembrane</keyword>
<dbReference type="RefSeq" id="WP_184522632.1">
    <property type="nucleotide sequence ID" value="NZ_JACHGK010000001.1"/>
</dbReference>
<evidence type="ECO:0000313" key="2">
    <source>
        <dbReference type="EMBL" id="MBB6444024.1"/>
    </source>
</evidence>
<feature type="transmembrane region" description="Helical" evidence="1">
    <location>
        <begin position="268"/>
        <end position="288"/>
    </location>
</feature>
<keyword evidence="3" id="KW-1185">Reference proteome</keyword>
<feature type="transmembrane region" description="Helical" evidence="1">
    <location>
        <begin position="433"/>
        <end position="455"/>
    </location>
</feature>
<accession>A0A7X0HNM0</accession>
<feature type="transmembrane region" description="Helical" evidence="1">
    <location>
        <begin position="166"/>
        <end position="195"/>
    </location>
</feature>
<evidence type="ECO:0000313" key="3">
    <source>
        <dbReference type="Proteomes" id="UP000531594"/>
    </source>
</evidence>
<dbReference type="AlphaFoldDB" id="A0A7X0HNM0"/>
<feature type="transmembrane region" description="Helical" evidence="1">
    <location>
        <begin position="348"/>
        <end position="368"/>
    </location>
</feature>
<reference evidence="2 3" key="1">
    <citation type="submission" date="2020-08" db="EMBL/GenBank/DDBJ databases">
        <title>Genomic Encyclopedia of Type Strains, Phase IV (KMG-IV): sequencing the most valuable type-strain genomes for metagenomic binning, comparative biology and taxonomic classification.</title>
        <authorList>
            <person name="Goeker M."/>
        </authorList>
    </citation>
    <scope>NUCLEOTIDE SEQUENCE [LARGE SCALE GENOMIC DNA]</scope>
    <source>
        <strain evidence="2 3">DSM 5391</strain>
    </source>
</reference>
<gene>
    <name evidence="2" type="ORF">HNR53_000612</name>
</gene>